<dbReference type="InterPro" id="IPR021139">
    <property type="entry name" value="NYN"/>
</dbReference>
<reference evidence="3" key="1">
    <citation type="journal article" date="2019" name="Int. J. Syst. Evol. Microbiol.">
        <title>The Global Catalogue of Microorganisms (GCM) 10K type strain sequencing project: providing services to taxonomists for standard genome sequencing and annotation.</title>
        <authorList>
            <consortium name="The Broad Institute Genomics Platform"/>
            <consortium name="The Broad Institute Genome Sequencing Center for Infectious Disease"/>
            <person name="Wu L."/>
            <person name="Ma J."/>
        </authorList>
    </citation>
    <scope>NUCLEOTIDE SEQUENCE [LARGE SCALE GENOMIC DNA]</scope>
    <source>
        <strain evidence="3">CGMCC 4.7645</strain>
    </source>
</reference>
<dbReference type="Pfam" id="PF01936">
    <property type="entry name" value="NYN"/>
    <property type="match status" value="1"/>
</dbReference>
<evidence type="ECO:0000313" key="2">
    <source>
        <dbReference type="EMBL" id="MFD2419060.1"/>
    </source>
</evidence>
<proteinExistence type="predicted"/>
<dbReference type="Proteomes" id="UP001597417">
    <property type="component" value="Unassembled WGS sequence"/>
</dbReference>
<evidence type="ECO:0000313" key="3">
    <source>
        <dbReference type="Proteomes" id="UP001597417"/>
    </source>
</evidence>
<protein>
    <submittedName>
        <fullName evidence="2">NYN domain-containing protein</fullName>
    </submittedName>
</protein>
<sequence>MATVIAYIDGFNLYHGLHERYRRHCLWLDLLGLVQRLRPRDEIITIKYFTALVVNAPDAADRQGIYLDALRAYSGSTLEIVFGRFQGKARSCRACGSSWTHYEEKETDVNIAVSLVADTAAEASDIALVISADSDLCPAIRTARSLPVQRGMIAAFPPRRSSFEIRGLIPAAFTIGQDKLRKSLLPDRVTDPATGAVFKLPDHWY</sequence>
<dbReference type="EMBL" id="JBHUKR010000011">
    <property type="protein sequence ID" value="MFD2419060.1"/>
    <property type="molecule type" value="Genomic_DNA"/>
</dbReference>
<comment type="caution">
    <text evidence="2">The sequence shown here is derived from an EMBL/GenBank/DDBJ whole genome shotgun (WGS) entry which is preliminary data.</text>
</comment>
<evidence type="ECO:0000259" key="1">
    <source>
        <dbReference type="Pfam" id="PF01936"/>
    </source>
</evidence>
<dbReference type="RefSeq" id="WP_378267078.1">
    <property type="nucleotide sequence ID" value="NZ_JBHUKR010000011.1"/>
</dbReference>
<feature type="domain" description="NYN" evidence="1">
    <location>
        <begin position="7"/>
        <end position="151"/>
    </location>
</feature>
<organism evidence="2 3">
    <name type="scientific">Amycolatopsis pigmentata</name>
    <dbReference type="NCBI Taxonomy" id="450801"/>
    <lineage>
        <taxon>Bacteria</taxon>
        <taxon>Bacillati</taxon>
        <taxon>Actinomycetota</taxon>
        <taxon>Actinomycetes</taxon>
        <taxon>Pseudonocardiales</taxon>
        <taxon>Pseudonocardiaceae</taxon>
        <taxon>Amycolatopsis</taxon>
    </lineage>
</organism>
<keyword evidence="3" id="KW-1185">Reference proteome</keyword>
<name>A0ABW5FWS7_9PSEU</name>
<accession>A0ABW5FWS7</accession>
<dbReference type="CDD" id="cd18722">
    <property type="entry name" value="PIN_NicB-like"/>
    <property type="match status" value="1"/>
</dbReference>
<dbReference type="Gene3D" id="3.40.50.1010">
    <property type="entry name" value="5'-nuclease"/>
    <property type="match status" value="1"/>
</dbReference>
<gene>
    <name evidence="2" type="ORF">ACFSXZ_22265</name>
</gene>